<sequence length="167" mass="17934">MAAAAALRAADSDFGVALVVPVNIYLQASRTAKYAVLFIIAALLALLFTERLTGVTMHPAQYLVSGLGIVLFYAILLSTAEHIGFGWGFILASLLTAGALTFYCRLVFRSLKTASILGLLLLLGYGVLYLVLQLQDFALLAGVSILFLLLLALMLVTGRMNREPVQP</sequence>
<reference evidence="2" key="1">
    <citation type="submission" date="2019-08" db="EMBL/GenBank/DDBJ databases">
        <authorList>
            <person name="Kucharzyk K."/>
            <person name="Murdoch R.W."/>
            <person name="Higgins S."/>
            <person name="Loffler F."/>
        </authorList>
    </citation>
    <scope>NUCLEOTIDE SEQUENCE</scope>
</reference>
<proteinExistence type="predicted"/>
<gene>
    <name evidence="2" type="primary">creD_5</name>
    <name evidence="2" type="ORF">SDC9_193212</name>
</gene>
<comment type="caution">
    <text evidence="2">The sequence shown here is derived from an EMBL/GenBank/DDBJ whole genome shotgun (WGS) entry which is preliminary data.</text>
</comment>
<feature type="transmembrane region" description="Helical" evidence="1">
    <location>
        <begin position="111"/>
        <end position="131"/>
    </location>
</feature>
<dbReference type="InterPro" id="IPR010364">
    <property type="entry name" value="Uncharacterised_IM_CreD"/>
</dbReference>
<dbReference type="GO" id="GO:0005886">
    <property type="term" value="C:plasma membrane"/>
    <property type="evidence" value="ECO:0007669"/>
    <property type="project" value="TreeGrafter"/>
</dbReference>
<keyword evidence="1" id="KW-0812">Transmembrane</keyword>
<feature type="transmembrane region" description="Helical" evidence="1">
    <location>
        <begin position="85"/>
        <end position="104"/>
    </location>
</feature>
<feature type="transmembrane region" description="Helical" evidence="1">
    <location>
        <begin position="31"/>
        <end position="48"/>
    </location>
</feature>
<dbReference type="AlphaFoldDB" id="A0A645IE05"/>
<keyword evidence="1" id="KW-0472">Membrane</keyword>
<accession>A0A645IE05</accession>
<dbReference type="PANTHER" id="PTHR30092">
    <property type="entry name" value="INNER MEMBRANE PROTEIN CRED"/>
    <property type="match status" value="1"/>
</dbReference>
<dbReference type="PANTHER" id="PTHR30092:SF0">
    <property type="entry name" value="INNER MEMBRANE PROTEIN CRED"/>
    <property type="match status" value="1"/>
</dbReference>
<dbReference type="EMBL" id="VSSQ01105688">
    <property type="protein sequence ID" value="MPN45643.1"/>
    <property type="molecule type" value="Genomic_DNA"/>
</dbReference>
<feature type="transmembrane region" description="Helical" evidence="1">
    <location>
        <begin position="137"/>
        <end position="156"/>
    </location>
</feature>
<dbReference type="Pfam" id="PF06123">
    <property type="entry name" value="CreD"/>
    <property type="match status" value="1"/>
</dbReference>
<evidence type="ECO:0000313" key="2">
    <source>
        <dbReference type="EMBL" id="MPN45643.1"/>
    </source>
</evidence>
<protein>
    <submittedName>
        <fullName evidence="2">Inner membrane protein CreD</fullName>
    </submittedName>
</protein>
<organism evidence="2">
    <name type="scientific">bioreactor metagenome</name>
    <dbReference type="NCBI Taxonomy" id="1076179"/>
    <lineage>
        <taxon>unclassified sequences</taxon>
        <taxon>metagenomes</taxon>
        <taxon>ecological metagenomes</taxon>
    </lineage>
</organism>
<name>A0A645IE05_9ZZZZ</name>
<evidence type="ECO:0000256" key="1">
    <source>
        <dbReference type="SAM" id="Phobius"/>
    </source>
</evidence>
<keyword evidence="1" id="KW-1133">Transmembrane helix</keyword>
<feature type="transmembrane region" description="Helical" evidence="1">
    <location>
        <begin position="60"/>
        <end position="79"/>
    </location>
</feature>